<dbReference type="PANTHER" id="PTHR33527:SF28">
    <property type="entry name" value="GB|AAD43168.1"/>
    <property type="match status" value="1"/>
</dbReference>
<feature type="compositionally biased region" description="Pro residues" evidence="1">
    <location>
        <begin position="397"/>
        <end position="407"/>
    </location>
</feature>
<accession>A0A7J7CIB9</accession>
<dbReference type="Proteomes" id="UP000593562">
    <property type="component" value="Unassembled WGS sequence"/>
</dbReference>
<dbReference type="InParanoid" id="A0A7J7CIB9"/>
<dbReference type="PANTHER" id="PTHR33527">
    <property type="entry name" value="OS07G0274300 PROTEIN"/>
    <property type="match status" value="1"/>
</dbReference>
<protein>
    <recommendedName>
        <fullName evidence="4">RRM domain-containing protein</fullName>
    </recommendedName>
</protein>
<dbReference type="EMBL" id="JAAARO010000016">
    <property type="protein sequence ID" value="KAF5733779.1"/>
    <property type="molecule type" value="Genomic_DNA"/>
</dbReference>
<evidence type="ECO:0008006" key="4">
    <source>
        <dbReference type="Google" id="ProtNLM"/>
    </source>
</evidence>
<evidence type="ECO:0000256" key="1">
    <source>
        <dbReference type="SAM" id="MobiDB-lite"/>
    </source>
</evidence>
<proteinExistence type="predicted"/>
<evidence type="ECO:0000313" key="3">
    <source>
        <dbReference type="Proteomes" id="UP000593562"/>
    </source>
</evidence>
<reference evidence="2 3" key="1">
    <citation type="journal article" date="2020" name="Nat. Commun.">
        <title>Genome of Tripterygium wilfordii and identification of cytochrome P450 involved in triptolide biosynthesis.</title>
        <authorList>
            <person name="Tu L."/>
            <person name="Su P."/>
            <person name="Zhang Z."/>
            <person name="Gao L."/>
            <person name="Wang J."/>
            <person name="Hu T."/>
            <person name="Zhou J."/>
            <person name="Zhang Y."/>
            <person name="Zhao Y."/>
            <person name="Liu Y."/>
            <person name="Song Y."/>
            <person name="Tong Y."/>
            <person name="Lu Y."/>
            <person name="Yang J."/>
            <person name="Xu C."/>
            <person name="Jia M."/>
            <person name="Peters R.J."/>
            <person name="Huang L."/>
            <person name="Gao W."/>
        </authorList>
    </citation>
    <scope>NUCLEOTIDE SEQUENCE [LARGE SCALE GENOMIC DNA]</scope>
    <source>
        <strain evidence="3">cv. XIE 37</strain>
        <tissue evidence="2">Leaf</tissue>
    </source>
</reference>
<gene>
    <name evidence="2" type="ORF">HS088_TW16G00219</name>
</gene>
<organism evidence="2 3">
    <name type="scientific">Tripterygium wilfordii</name>
    <name type="common">Thunder God vine</name>
    <dbReference type="NCBI Taxonomy" id="458696"/>
    <lineage>
        <taxon>Eukaryota</taxon>
        <taxon>Viridiplantae</taxon>
        <taxon>Streptophyta</taxon>
        <taxon>Embryophyta</taxon>
        <taxon>Tracheophyta</taxon>
        <taxon>Spermatophyta</taxon>
        <taxon>Magnoliopsida</taxon>
        <taxon>eudicotyledons</taxon>
        <taxon>Gunneridae</taxon>
        <taxon>Pentapetalae</taxon>
        <taxon>rosids</taxon>
        <taxon>fabids</taxon>
        <taxon>Celastrales</taxon>
        <taxon>Celastraceae</taxon>
        <taxon>Tripterygium</taxon>
    </lineage>
</organism>
<evidence type="ECO:0000313" key="2">
    <source>
        <dbReference type="EMBL" id="KAF5733779.1"/>
    </source>
</evidence>
<sequence length="407" mass="45040">MASPNPSSPSSNYFPPVVQDEFKMFHNIDRKLFTRLVLSLSLEVAQSMQVMAFLIWLEHEGLAANLIHKMNSFTDYILVALVDEIALCLKCIESPAFDPNAEAYAKGFPLIENLTKNAVSIHFFRENRIKIINEVTQNVNNVCVKAFDDIVNHVQTSRQPSLNQVPYYGSGGAVYYDASALGAYGPAVQPNFQQYVAGPSVPPVDPNLVYNDIGIQTHMAGPAVAQMDPNIVYHNIGFQSHMAEPAVASINPNVVYDNIGVQTMSLEEISEAFGLFNVRTGDDHHGDRDRTVVEEEEVVQPDDRTIFLTFSKGYPISENEVKDFFTGMIGDCIESIYMQEVSVGEQPLYAKLVVQSQSVIEAVLDGRTKAKFSINGKHLWARKYVRKNTKSATSPPSSQPPSPVVGC</sequence>
<dbReference type="AlphaFoldDB" id="A0A7J7CIB9"/>
<comment type="caution">
    <text evidence="2">The sequence shown here is derived from an EMBL/GenBank/DDBJ whole genome shotgun (WGS) entry which is preliminary data.</text>
</comment>
<name>A0A7J7CIB9_TRIWF</name>
<keyword evidence="3" id="KW-1185">Reference proteome</keyword>
<feature type="region of interest" description="Disordered" evidence="1">
    <location>
        <begin position="387"/>
        <end position="407"/>
    </location>
</feature>